<dbReference type="NCBIfam" id="TIGR00229">
    <property type="entry name" value="sensory_box"/>
    <property type="match status" value="1"/>
</dbReference>
<evidence type="ECO:0000259" key="3">
    <source>
        <dbReference type="PROSITE" id="PS50883"/>
    </source>
</evidence>
<dbReference type="InterPro" id="IPR000014">
    <property type="entry name" value="PAS"/>
</dbReference>
<dbReference type="RefSeq" id="WP_209707037.1">
    <property type="nucleotide sequence ID" value="NZ_JAGIOO010000001.1"/>
</dbReference>
<evidence type="ECO:0000313" key="5">
    <source>
        <dbReference type="EMBL" id="MBP2474281.1"/>
    </source>
</evidence>
<dbReference type="CDD" id="cd00130">
    <property type="entry name" value="PAS"/>
    <property type="match status" value="1"/>
</dbReference>
<dbReference type="CDD" id="cd01948">
    <property type="entry name" value="EAL"/>
    <property type="match status" value="1"/>
</dbReference>
<dbReference type="SMART" id="SM00086">
    <property type="entry name" value="PAC"/>
    <property type="match status" value="1"/>
</dbReference>
<reference evidence="5 6" key="1">
    <citation type="submission" date="2021-03" db="EMBL/GenBank/DDBJ databases">
        <title>Sequencing the genomes of 1000 actinobacteria strains.</title>
        <authorList>
            <person name="Klenk H.-P."/>
        </authorList>
    </citation>
    <scope>NUCLEOTIDE SEQUENCE [LARGE SCALE GENOMIC DNA]</scope>
    <source>
        <strain evidence="5 6">DSM 44580</strain>
    </source>
</reference>
<dbReference type="Proteomes" id="UP001519363">
    <property type="component" value="Unassembled WGS sequence"/>
</dbReference>
<dbReference type="InterPro" id="IPR001610">
    <property type="entry name" value="PAC"/>
</dbReference>
<dbReference type="InterPro" id="IPR013656">
    <property type="entry name" value="PAS_4"/>
</dbReference>
<dbReference type="NCBIfam" id="TIGR00254">
    <property type="entry name" value="GGDEF"/>
    <property type="match status" value="1"/>
</dbReference>
<dbReference type="SMART" id="SM00267">
    <property type="entry name" value="GGDEF"/>
    <property type="match status" value="1"/>
</dbReference>
<gene>
    <name evidence="5" type="ORF">JOF53_003153</name>
</gene>
<evidence type="ECO:0000259" key="2">
    <source>
        <dbReference type="PROSITE" id="PS50113"/>
    </source>
</evidence>
<sequence>MDGQTDFARLWTAQVYGTSFVSLTRPETERFLLGLTGRLAAALTAEPFSALPAAEVAEDLVAAHYTGPTVLDRTLRLVGDHLLSSVDLSGNGASPNGDLTGRVHALMASLAAGYADALRERTFDEQETIKRAVLRARDDAEAALRTSDARFRTMFAVSPVGLAVTDLAGRLTEFNAALLGILRIGHAELAGRTLAEFVHPEDAAALARAEAELEAGLVEGYQTEKRFLLGDDDLVWAYLSVALIHDSTGAPAYRMAMVEDISQRHLLFEQLRRQTLHDPLTALPNRTRFTAAVDGLLAQAGPHARVALCLFDLDGFRVVNGGLGPGVGDEVLKEVAGRIRAEVADEPEAMPAYLGGDRFAVLLPRSAGGQNAVAVTERVLAAVGRPIQVVGHRLTVSASAGIVERPAAGVRTEDLLRDADVTLHWAKTDGRAQWTLFDADRARRERARYEMATTMALAMENEEFYLEYQPVVRLSDGSVRAVEALLRWDHPELGLLVQDDFCVLAEEIGLIVRLGSWVLREACTQAARWAERLGERAPGVSVNLCPRQLRDADLVRDVRAVLAETGLAPERLWLEVSENAVSPNAAEAIETVDILAEMGVAVVLDDFGRDPADPAHLRTLPLRAVKVTRLPSAETAPDPAREQAVGDLINLAHVLELPVIVDHVHTREQAEVLATLGCDAGQGPYYGKADTDAHSLLSGRSGAESK</sequence>
<protein>
    <submittedName>
        <fullName evidence="5">Diguanylate cyclase (GGDEF)-like protein/PAS domain S-box-containing protein</fullName>
    </submittedName>
</protein>
<dbReference type="Pfam" id="PF08448">
    <property type="entry name" value="PAS_4"/>
    <property type="match status" value="1"/>
</dbReference>
<dbReference type="SMART" id="SM00091">
    <property type="entry name" value="PAS"/>
    <property type="match status" value="1"/>
</dbReference>
<dbReference type="InterPro" id="IPR001633">
    <property type="entry name" value="EAL_dom"/>
</dbReference>
<accession>A0ABS5ACH3</accession>
<feature type="domain" description="EAL" evidence="3">
    <location>
        <begin position="448"/>
        <end position="703"/>
    </location>
</feature>
<dbReference type="InterPro" id="IPR035919">
    <property type="entry name" value="EAL_sf"/>
</dbReference>
<dbReference type="SMART" id="SM00052">
    <property type="entry name" value="EAL"/>
    <property type="match status" value="1"/>
</dbReference>
<dbReference type="SUPFAM" id="SSF141868">
    <property type="entry name" value="EAL domain-like"/>
    <property type="match status" value="1"/>
</dbReference>
<feature type="domain" description="PAC" evidence="2">
    <location>
        <begin position="221"/>
        <end position="273"/>
    </location>
</feature>
<dbReference type="Pfam" id="PF00990">
    <property type="entry name" value="GGDEF"/>
    <property type="match status" value="1"/>
</dbReference>
<dbReference type="InterPro" id="IPR052155">
    <property type="entry name" value="Biofilm_reg_signaling"/>
</dbReference>
<dbReference type="EMBL" id="JAGIOO010000001">
    <property type="protein sequence ID" value="MBP2474281.1"/>
    <property type="molecule type" value="Genomic_DNA"/>
</dbReference>
<evidence type="ECO:0000313" key="6">
    <source>
        <dbReference type="Proteomes" id="UP001519363"/>
    </source>
</evidence>
<dbReference type="Gene3D" id="3.20.20.450">
    <property type="entry name" value="EAL domain"/>
    <property type="match status" value="1"/>
</dbReference>
<dbReference type="InterPro" id="IPR000700">
    <property type="entry name" value="PAS-assoc_C"/>
</dbReference>
<dbReference type="PANTHER" id="PTHR44757:SF2">
    <property type="entry name" value="BIOFILM ARCHITECTURE MAINTENANCE PROTEIN MBAA"/>
    <property type="match status" value="1"/>
</dbReference>
<feature type="domain" description="PAS" evidence="1">
    <location>
        <begin position="147"/>
        <end position="220"/>
    </location>
</feature>
<keyword evidence="6" id="KW-1185">Reference proteome</keyword>
<dbReference type="InterPro" id="IPR035965">
    <property type="entry name" value="PAS-like_dom_sf"/>
</dbReference>
<dbReference type="PROSITE" id="PS50887">
    <property type="entry name" value="GGDEF"/>
    <property type="match status" value="1"/>
</dbReference>
<dbReference type="Gene3D" id="3.30.70.270">
    <property type="match status" value="1"/>
</dbReference>
<dbReference type="InterPro" id="IPR043128">
    <property type="entry name" value="Rev_trsase/Diguanyl_cyclase"/>
</dbReference>
<dbReference type="SUPFAM" id="SSF55785">
    <property type="entry name" value="PYP-like sensor domain (PAS domain)"/>
    <property type="match status" value="1"/>
</dbReference>
<dbReference type="InterPro" id="IPR029787">
    <property type="entry name" value="Nucleotide_cyclase"/>
</dbReference>
<name>A0ABS5ACH3_9PSEU</name>
<dbReference type="PROSITE" id="PS50883">
    <property type="entry name" value="EAL"/>
    <property type="match status" value="1"/>
</dbReference>
<organism evidence="5 6">
    <name type="scientific">Crossiella equi</name>
    <dbReference type="NCBI Taxonomy" id="130796"/>
    <lineage>
        <taxon>Bacteria</taxon>
        <taxon>Bacillati</taxon>
        <taxon>Actinomycetota</taxon>
        <taxon>Actinomycetes</taxon>
        <taxon>Pseudonocardiales</taxon>
        <taxon>Pseudonocardiaceae</taxon>
        <taxon>Crossiella</taxon>
    </lineage>
</organism>
<dbReference type="Pfam" id="PF00563">
    <property type="entry name" value="EAL"/>
    <property type="match status" value="1"/>
</dbReference>
<dbReference type="Gene3D" id="3.30.450.20">
    <property type="entry name" value="PAS domain"/>
    <property type="match status" value="1"/>
</dbReference>
<comment type="caution">
    <text evidence="5">The sequence shown here is derived from an EMBL/GenBank/DDBJ whole genome shotgun (WGS) entry which is preliminary data.</text>
</comment>
<dbReference type="PROSITE" id="PS50112">
    <property type="entry name" value="PAS"/>
    <property type="match status" value="1"/>
</dbReference>
<dbReference type="PANTHER" id="PTHR44757">
    <property type="entry name" value="DIGUANYLATE CYCLASE DGCP"/>
    <property type="match status" value="1"/>
</dbReference>
<dbReference type="PROSITE" id="PS50113">
    <property type="entry name" value="PAC"/>
    <property type="match status" value="1"/>
</dbReference>
<dbReference type="SUPFAM" id="SSF55073">
    <property type="entry name" value="Nucleotide cyclase"/>
    <property type="match status" value="1"/>
</dbReference>
<dbReference type="CDD" id="cd01949">
    <property type="entry name" value="GGDEF"/>
    <property type="match status" value="1"/>
</dbReference>
<feature type="domain" description="GGDEF" evidence="4">
    <location>
        <begin position="304"/>
        <end position="439"/>
    </location>
</feature>
<proteinExistence type="predicted"/>
<dbReference type="InterPro" id="IPR000160">
    <property type="entry name" value="GGDEF_dom"/>
</dbReference>
<evidence type="ECO:0000259" key="1">
    <source>
        <dbReference type="PROSITE" id="PS50112"/>
    </source>
</evidence>
<evidence type="ECO:0000259" key="4">
    <source>
        <dbReference type="PROSITE" id="PS50887"/>
    </source>
</evidence>